<name>A0ABP9G6J2_9ACTN</name>
<organism evidence="2 3">
    <name type="scientific">Streptomonospora halophila</name>
    <dbReference type="NCBI Taxonomy" id="427369"/>
    <lineage>
        <taxon>Bacteria</taxon>
        <taxon>Bacillati</taxon>
        <taxon>Actinomycetota</taxon>
        <taxon>Actinomycetes</taxon>
        <taxon>Streptosporangiales</taxon>
        <taxon>Nocardiopsidaceae</taxon>
        <taxon>Streptomonospora</taxon>
    </lineage>
</organism>
<evidence type="ECO:0000313" key="2">
    <source>
        <dbReference type="EMBL" id="GAA4929690.1"/>
    </source>
</evidence>
<keyword evidence="3" id="KW-1185">Reference proteome</keyword>
<gene>
    <name evidence="2" type="ORF">GCM10023224_06550</name>
</gene>
<evidence type="ECO:0000313" key="3">
    <source>
        <dbReference type="Proteomes" id="UP001499993"/>
    </source>
</evidence>
<dbReference type="Proteomes" id="UP001499993">
    <property type="component" value="Unassembled WGS sequence"/>
</dbReference>
<comment type="caution">
    <text evidence="2">The sequence shown here is derived from an EMBL/GenBank/DDBJ whole genome shotgun (WGS) entry which is preliminary data.</text>
</comment>
<feature type="region of interest" description="Disordered" evidence="1">
    <location>
        <begin position="1"/>
        <end position="110"/>
    </location>
</feature>
<feature type="compositionally biased region" description="Low complexity" evidence="1">
    <location>
        <begin position="73"/>
        <end position="85"/>
    </location>
</feature>
<accession>A0ABP9G6J2</accession>
<proteinExistence type="predicted"/>
<dbReference type="EMBL" id="BAABIK010000002">
    <property type="protein sequence ID" value="GAA4929690.1"/>
    <property type="molecule type" value="Genomic_DNA"/>
</dbReference>
<protein>
    <submittedName>
        <fullName evidence="2">Uncharacterized protein</fullName>
    </submittedName>
</protein>
<sequence>MLLARLRRTTAPLAKVSHSPWPGATARSRFAEAGGADGGASDAGGAGAGRAGGGPEGCMRVRRGLGPEGRGTGAEAAEWARSGAADLWTPPVPPNPSSSMGPWEKWESWA</sequence>
<feature type="compositionally biased region" description="Gly residues" evidence="1">
    <location>
        <begin position="35"/>
        <end position="56"/>
    </location>
</feature>
<evidence type="ECO:0000256" key="1">
    <source>
        <dbReference type="SAM" id="MobiDB-lite"/>
    </source>
</evidence>
<reference evidence="3" key="1">
    <citation type="journal article" date="2019" name="Int. J. Syst. Evol. Microbiol.">
        <title>The Global Catalogue of Microorganisms (GCM) 10K type strain sequencing project: providing services to taxonomists for standard genome sequencing and annotation.</title>
        <authorList>
            <consortium name="The Broad Institute Genomics Platform"/>
            <consortium name="The Broad Institute Genome Sequencing Center for Infectious Disease"/>
            <person name="Wu L."/>
            <person name="Ma J."/>
        </authorList>
    </citation>
    <scope>NUCLEOTIDE SEQUENCE [LARGE SCALE GENOMIC DNA]</scope>
    <source>
        <strain evidence="3">JCM 18123</strain>
    </source>
</reference>